<organism evidence="1 2">
    <name type="scientific">Necator americanus</name>
    <name type="common">Human hookworm</name>
    <dbReference type="NCBI Taxonomy" id="51031"/>
    <lineage>
        <taxon>Eukaryota</taxon>
        <taxon>Metazoa</taxon>
        <taxon>Ecdysozoa</taxon>
        <taxon>Nematoda</taxon>
        <taxon>Chromadorea</taxon>
        <taxon>Rhabditida</taxon>
        <taxon>Rhabditina</taxon>
        <taxon>Rhabditomorpha</taxon>
        <taxon>Strongyloidea</taxon>
        <taxon>Ancylostomatidae</taxon>
        <taxon>Bunostominae</taxon>
        <taxon>Necator</taxon>
    </lineage>
</organism>
<accession>W2SLP7</accession>
<sequence length="87" mass="10066">MISTYKTFNIIAGYTEFPKPYVVEPINLHYILHKFSMMNTENGSNFCPPHSFCISITAAKKPTSTSYWNRYMTTIYPSNDDRTITVI</sequence>
<gene>
    <name evidence="1" type="ORF">NECAME_15100</name>
</gene>
<proteinExistence type="predicted"/>
<evidence type="ECO:0000313" key="1">
    <source>
        <dbReference type="EMBL" id="ETN69761.1"/>
    </source>
</evidence>
<evidence type="ECO:0000313" key="2">
    <source>
        <dbReference type="Proteomes" id="UP000053676"/>
    </source>
</evidence>
<keyword evidence="2" id="KW-1185">Reference proteome</keyword>
<dbReference type="EMBL" id="KI669052">
    <property type="protein sequence ID" value="ETN69761.1"/>
    <property type="molecule type" value="Genomic_DNA"/>
</dbReference>
<name>W2SLP7_NECAM</name>
<dbReference type="Proteomes" id="UP000053676">
    <property type="component" value="Unassembled WGS sequence"/>
</dbReference>
<dbReference type="AlphaFoldDB" id="W2SLP7"/>
<protein>
    <submittedName>
        <fullName evidence="1">Uncharacterized protein</fullName>
    </submittedName>
</protein>
<dbReference type="KEGG" id="nai:NECAME_15100"/>
<reference evidence="2" key="1">
    <citation type="journal article" date="2014" name="Nat. Genet.">
        <title>Genome of the human hookworm Necator americanus.</title>
        <authorList>
            <person name="Tang Y.T."/>
            <person name="Gao X."/>
            <person name="Rosa B.A."/>
            <person name="Abubucker S."/>
            <person name="Hallsworth-Pepin K."/>
            <person name="Martin J."/>
            <person name="Tyagi R."/>
            <person name="Heizer E."/>
            <person name="Zhang X."/>
            <person name="Bhonagiri-Palsikar V."/>
            <person name="Minx P."/>
            <person name="Warren W.C."/>
            <person name="Wang Q."/>
            <person name="Zhan B."/>
            <person name="Hotez P.J."/>
            <person name="Sternberg P.W."/>
            <person name="Dougall A."/>
            <person name="Gaze S.T."/>
            <person name="Mulvenna J."/>
            <person name="Sotillo J."/>
            <person name="Ranganathan S."/>
            <person name="Rabelo E.M."/>
            <person name="Wilson R.K."/>
            <person name="Felgner P.L."/>
            <person name="Bethony J."/>
            <person name="Hawdon J.M."/>
            <person name="Gasser R.B."/>
            <person name="Loukas A."/>
            <person name="Mitreva M."/>
        </authorList>
    </citation>
    <scope>NUCLEOTIDE SEQUENCE [LARGE SCALE GENOMIC DNA]</scope>
</reference>